<sequence length="152" mass="15717">MTSNVASKMQPGLIAAAIIFCLGVLAIVITPGIALNPAAANTSNMADFTSPDTGSVLYNINLDNPDHEAGVNPLFSVVDLVTGSGPPSVYRGRQVSTDTPAGVMTGVSIDVLVAFALLDLHAQTDSTRLDSILSLYHVTYTYPGGCFGKGCN</sequence>
<gene>
    <name evidence="2" type="ORF">TM448B00459_0038</name>
</gene>
<dbReference type="EMBL" id="MT144623">
    <property type="protein sequence ID" value="QJH95583.1"/>
    <property type="molecule type" value="Genomic_DNA"/>
</dbReference>
<keyword evidence="1" id="KW-0472">Membrane</keyword>
<keyword evidence="1" id="KW-0812">Transmembrane</keyword>
<evidence type="ECO:0000313" key="2">
    <source>
        <dbReference type="EMBL" id="QJH95583.1"/>
    </source>
</evidence>
<name>A0A6M3XEL1_9ZZZZ</name>
<accession>A0A6M3XEL1</accession>
<organism evidence="2">
    <name type="scientific">viral metagenome</name>
    <dbReference type="NCBI Taxonomy" id="1070528"/>
    <lineage>
        <taxon>unclassified sequences</taxon>
        <taxon>metagenomes</taxon>
        <taxon>organismal metagenomes</taxon>
    </lineage>
</organism>
<reference evidence="2" key="1">
    <citation type="submission" date="2020-03" db="EMBL/GenBank/DDBJ databases">
        <title>The deep terrestrial virosphere.</title>
        <authorList>
            <person name="Holmfeldt K."/>
            <person name="Nilsson E."/>
            <person name="Simone D."/>
            <person name="Lopez-Fernandez M."/>
            <person name="Wu X."/>
            <person name="de Brujin I."/>
            <person name="Lundin D."/>
            <person name="Andersson A."/>
            <person name="Bertilsson S."/>
            <person name="Dopson M."/>
        </authorList>
    </citation>
    <scope>NUCLEOTIDE SEQUENCE</scope>
    <source>
        <strain evidence="2">TM448B00459</strain>
    </source>
</reference>
<proteinExistence type="predicted"/>
<keyword evidence="1" id="KW-1133">Transmembrane helix</keyword>
<evidence type="ECO:0000256" key="1">
    <source>
        <dbReference type="SAM" id="Phobius"/>
    </source>
</evidence>
<feature type="transmembrane region" description="Helical" evidence="1">
    <location>
        <begin position="12"/>
        <end position="35"/>
    </location>
</feature>
<protein>
    <submittedName>
        <fullName evidence="2">Uncharacterized protein</fullName>
    </submittedName>
</protein>
<dbReference type="AlphaFoldDB" id="A0A6M3XEL1"/>